<comment type="subunit">
    <text evidence="11">Monomer.</text>
</comment>
<dbReference type="GO" id="GO:0009423">
    <property type="term" value="P:chorismate biosynthetic process"/>
    <property type="evidence" value="ECO:0007669"/>
    <property type="project" value="UniProtKB-UniRule"/>
</dbReference>
<accession>A0A9D1GR67</accession>
<dbReference type="GO" id="GO:0005829">
    <property type="term" value="C:cytosol"/>
    <property type="evidence" value="ECO:0007669"/>
    <property type="project" value="TreeGrafter"/>
</dbReference>
<evidence type="ECO:0000313" key="12">
    <source>
        <dbReference type="EMBL" id="HIT47747.1"/>
    </source>
</evidence>
<dbReference type="Proteomes" id="UP000886881">
    <property type="component" value="Unassembled WGS sequence"/>
</dbReference>
<feature type="binding site" evidence="11">
    <location>
        <position position="81"/>
    </location>
    <ligand>
        <name>substrate</name>
    </ligand>
</feature>
<feature type="binding site" evidence="11">
    <location>
        <begin position="11"/>
        <end position="16"/>
    </location>
    <ligand>
        <name>ATP</name>
        <dbReference type="ChEBI" id="CHEBI:30616"/>
    </ligand>
</feature>
<dbReference type="InterPro" id="IPR031322">
    <property type="entry name" value="Shikimate/glucono_kinase"/>
</dbReference>
<evidence type="ECO:0000256" key="3">
    <source>
        <dbReference type="ARBA" id="ARBA00012154"/>
    </source>
</evidence>
<comment type="caution">
    <text evidence="12">The sequence shown here is derived from an EMBL/GenBank/DDBJ whole genome shotgun (WGS) entry which is preliminary data.</text>
</comment>
<dbReference type="GO" id="GO:0009073">
    <property type="term" value="P:aromatic amino acid family biosynthetic process"/>
    <property type="evidence" value="ECO:0007669"/>
    <property type="project" value="UniProtKB-KW"/>
</dbReference>
<dbReference type="SUPFAM" id="SSF52540">
    <property type="entry name" value="P-loop containing nucleoside triphosphate hydrolases"/>
    <property type="match status" value="1"/>
</dbReference>
<comment type="catalytic activity">
    <reaction evidence="10 11">
        <text>shikimate + ATP = 3-phosphoshikimate + ADP + H(+)</text>
        <dbReference type="Rhea" id="RHEA:13121"/>
        <dbReference type="ChEBI" id="CHEBI:15378"/>
        <dbReference type="ChEBI" id="CHEBI:30616"/>
        <dbReference type="ChEBI" id="CHEBI:36208"/>
        <dbReference type="ChEBI" id="CHEBI:145989"/>
        <dbReference type="ChEBI" id="CHEBI:456216"/>
        <dbReference type="EC" id="2.7.1.71"/>
    </reaction>
</comment>
<keyword evidence="11" id="KW-0479">Metal-binding</keyword>
<feature type="binding site" evidence="11">
    <location>
        <position position="133"/>
    </location>
    <ligand>
        <name>substrate</name>
    </ligand>
</feature>
<comment type="subcellular location">
    <subcellularLocation>
        <location evidence="11">Cytoplasm</location>
    </subcellularLocation>
</comment>
<dbReference type="EMBL" id="DVLC01000140">
    <property type="protein sequence ID" value="HIT47747.1"/>
    <property type="molecule type" value="Genomic_DNA"/>
</dbReference>
<dbReference type="InterPro" id="IPR023000">
    <property type="entry name" value="Shikimate_kinase_CS"/>
</dbReference>
<dbReference type="EC" id="2.7.1.71" evidence="3 11"/>
<dbReference type="Gene3D" id="3.40.50.300">
    <property type="entry name" value="P-loop containing nucleotide triphosphate hydrolases"/>
    <property type="match status" value="1"/>
</dbReference>
<feature type="binding site" evidence="11">
    <location>
        <position position="33"/>
    </location>
    <ligand>
        <name>substrate</name>
    </ligand>
</feature>
<sequence length="171" mass="18149">MKPISLTGFMGCGKSSTGRELAEILGAGFIDLDELVVRREGRSIPEIFLDGEAAFRRAEAGALASLLESHGPSPLVIALGGGTLTSPPARDLVLERTLCVWLRTRLGTIRGRLGASDSSRPLFKDADRLFAERESIYSAAAFAVDTDGLTPREVALSIAALLDDSVNPPLL</sequence>
<evidence type="ECO:0000256" key="2">
    <source>
        <dbReference type="ARBA" id="ARBA00006997"/>
    </source>
</evidence>
<protein>
    <recommendedName>
        <fullName evidence="3 11">Shikimate kinase</fullName>
        <shortName evidence="11">SK</shortName>
        <ecNumber evidence="3 11">2.7.1.71</ecNumber>
    </recommendedName>
</protein>
<evidence type="ECO:0000256" key="1">
    <source>
        <dbReference type="ARBA" id="ARBA00004842"/>
    </source>
</evidence>
<organism evidence="12 13">
    <name type="scientific">Candidatus Cryptobacteroides merdipullorum</name>
    <dbReference type="NCBI Taxonomy" id="2840771"/>
    <lineage>
        <taxon>Bacteria</taxon>
        <taxon>Pseudomonadati</taxon>
        <taxon>Bacteroidota</taxon>
        <taxon>Bacteroidia</taxon>
        <taxon>Bacteroidales</taxon>
        <taxon>Candidatus Cryptobacteroides</taxon>
    </lineage>
</organism>
<dbReference type="GO" id="GO:0000287">
    <property type="term" value="F:magnesium ion binding"/>
    <property type="evidence" value="ECO:0007669"/>
    <property type="project" value="UniProtKB-UniRule"/>
</dbReference>
<evidence type="ECO:0000256" key="4">
    <source>
        <dbReference type="ARBA" id="ARBA00022605"/>
    </source>
</evidence>
<evidence type="ECO:0000256" key="7">
    <source>
        <dbReference type="ARBA" id="ARBA00022777"/>
    </source>
</evidence>
<evidence type="ECO:0000256" key="10">
    <source>
        <dbReference type="ARBA" id="ARBA00048567"/>
    </source>
</evidence>
<dbReference type="PANTHER" id="PTHR21087">
    <property type="entry name" value="SHIKIMATE KINASE"/>
    <property type="match status" value="1"/>
</dbReference>
<comment type="pathway">
    <text evidence="1 11">Metabolic intermediate biosynthesis; chorismate biosynthesis; chorismate from D-erythrose 4-phosphate and phosphoenolpyruvate: step 5/7.</text>
</comment>
<evidence type="ECO:0000256" key="8">
    <source>
        <dbReference type="ARBA" id="ARBA00022840"/>
    </source>
</evidence>
<keyword evidence="11" id="KW-0460">Magnesium</keyword>
<reference evidence="12" key="2">
    <citation type="journal article" date="2021" name="PeerJ">
        <title>Extensive microbial diversity within the chicken gut microbiome revealed by metagenomics and culture.</title>
        <authorList>
            <person name="Gilroy R."/>
            <person name="Ravi A."/>
            <person name="Getino M."/>
            <person name="Pursley I."/>
            <person name="Horton D.L."/>
            <person name="Alikhan N.F."/>
            <person name="Baker D."/>
            <person name="Gharbi K."/>
            <person name="Hall N."/>
            <person name="Watson M."/>
            <person name="Adriaenssens E.M."/>
            <person name="Foster-Nyarko E."/>
            <person name="Jarju S."/>
            <person name="Secka A."/>
            <person name="Antonio M."/>
            <person name="Oren A."/>
            <person name="Chaudhuri R.R."/>
            <person name="La Ragione R."/>
            <person name="Hildebrand F."/>
            <person name="Pallen M.J."/>
        </authorList>
    </citation>
    <scope>NUCLEOTIDE SEQUENCE</scope>
    <source>
        <strain evidence="12">ChiHecec2B26-709</strain>
    </source>
</reference>
<keyword evidence="11" id="KW-0963">Cytoplasm</keyword>
<dbReference type="PROSITE" id="PS01128">
    <property type="entry name" value="SHIKIMATE_KINASE"/>
    <property type="match status" value="1"/>
</dbReference>
<feature type="binding site" evidence="11">
    <location>
        <position position="120"/>
    </location>
    <ligand>
        <name>ATP</name>
        <dbReference type="ChEBI" id="CHEBI:30616"/>
    </ligand>
</feature>
<evidence type="ECO:0000256" key="11">
    <source>
        <dbReference type="HAMAP-Rule" id="MF_00109"/>
    </source>
</evidence>
<dbReference type="CDD" id="cd00464">
    <property type="entry name" value="SK"/>
    <property type="match status" value="1"/>
</dbReference>
<dbReference type="GO" id="GO:0005524">
    <property type="term" value="F:ATP binding"/>
    <property type="evidence" value="ECO:0007669"/>
    <property type="project" value="UniProtKB-UniRule"/>
</dbReference>
<comment type="cofactor">
    <cofactor evidence="11">
        <name>Mg(2+)</name>
        <dbReference type="ChEBI" id="CHEBI:18420"/>
    </cofactor>
    <text evidence="11">Binds 1 Mg(2+) ion per subunit.</text>
</comment>
<comment type="caution">
    <text evidence="11">Lacks conserved residue(s) required for the propagation of feature annotation.</text>
</comment>
<evidence type="ECO:0000256" key="6">
    <source>
        <dbReference type="ARBA" id="ARBA00022741"/>
    </source>
</evidence>
<keyword evidence="5 11" id="KW-0808">Transferase</keyword>
<evidence type="ECO:0000313" key="13">
    <source>
        <dbReference type="Proteomes" id="UP000886881"/>
    </source>
</evidence>
<keyword evidence="9 11" id="KW-0057">Aromatic amino acid biosynthesis</keyword>
<feature type="binding site" evidence="11">
    <location>
        <position position="15"/>
    </location>
    <ligand>
        <name>Mg(2+)</name>
        <dbReference type="ChEBI" id="CHEBI:18420"/>
    </ligand>
</feature>
<dbReference type="InterPro" id="IPR000623">
    <property type="entry name" value="Shikimate_kinase/TSH1"/>
</dbReference>
<keyword evidence="7 11" id="KW-0418">Kinase</keyword>
<proteinExistence type="inferred from homology"/>
<comment type="function">
    <text evidence="11">Catalyzes the specific phosphorylation of the 3-hydroxyl group of shikimic acid using ATP as a cosubstrate.</text>
</comment>
<dbReference type="HAMAP" id="MF_00109">
    <property type="entry name" value="Shikimate_kinase"/>
    <property type="match status" value="1"/>
</dbReference>
<dbReference type="GO" id="GO:0004765">
    <property type="term" value="F:shikimate kinase activity"/>
    <property type="evidence" value="ECO:0007669"/>
    <property type="project" value="UniProtKB-UniRule"/>
</dbReference>
<dbReference type="PANTHER" id="PTHR21087:SF16">
    <property type="entry name" value="SHIKIMATE KINASE 1, CHLOROPLASTIC"/>
    <property type="match status" value="1"/>
</dbReference>
<evidence type="ECO:0000256" key="5">
    <source>
        <dbReference type="ARBA" id="ARBA00022679"/>
    </source>
</evidence>
<evidence type="ECO:0000256" key="9">
    <source>
        <dbReference type="ARBA" id="ARBA00023141"/>
    </source>
</evidence>
<comment type="similarity">
    <text evidence="2 11">Belongs to the shikimate kinase family.</text>
</comment>
<dbReference type="Pfam" id="PF01202">
    <property type="entry name" value="SKI"/>
    <property type="match status" value="1"/>
</dbReference>
<dbReference type="InterPro" id="IPR027417">
    <property type="entry name" value="P-loop_NTPase"/>
</dbReference>
<keyword evidence="4 11" id="KW-0028">Amino-acid biosynthesis</keyword>
<name>A0A9D1GR67_9BACT</name>
<keyword evidence="8 11" id="KW-0067">ATP-binding</keyword>
<feature type="binding site" evidence="11">
    <location>
        <position position="56"/>
    </location>
    <ligand>
        <name>substrate</name>
    </ligand>
</feature>
<reference evidence="12" key="1">
    <citation type="submission" date="2020-10" db="EMBL/GenBank/DDBJ databases">
        <authorList>
            <person name="Gilroy R."/>
        </authorList>
    </citation>
    <scope>NUCLEOTIDE SEQUENCE</scope>
    <source>
        <strain evidence="12">ChiHecec2B26-709</strain>
    </source>
</reference>
<dbReference type="AlphaFoldDB" id="A0A9D1GR67"/>
<dbReference type="PRINTS" id="PR01100">
    <property type="entry name" value="SHIKIMTKNASE"/>
</dbReference>
<dbReference type="GO" id="GO:0008652">
    <property type="term" value="P:amino acid biosynthetic process"/>
    <property type="evidence" value="ECO:0007669"/>
    <property type="project" value="UniProtKB-KW"/>
</dbReference>
<gene>
    <name evidence="11" type="primary">aroK</name>
    <name evidence="12" type="ORF">IAC35_07840</name>
</gene>
<keyword evidence="6 11" id="KW-0547">Nucleotide-binding</keyword>